<comment type="similarity">
    <text evidence="2 13">Belongs to the mitochondrial carrier (TC 2.A.29) family.</text>
</comment>
<dbReference type="GO" id="GO:0055085">
    <property type="term" value="P:transmembrane transport"/>
    <property type="evidence" value="ECO:0007669"/>
    <property type="project" value="InterPro"/>
</dbReference>
<dbReference type="PROSITE" id="PS50222">
    <property type="entry name" value="EF_HAND_2"/>
    <property type="match status" value="2"/>
</dbReference>
<evidence type="ECO:0000256" key="3">
    <source>
        <dbReference type="ARBA" id="ARBA00022448"/>
    </source>
</evidence>
<dbReference type="GO" id="GO:0005743">
    <property type="term" value="C:mitochondrial inner membrane"/>
    <property type="evidence" value="ECO:0007669"/>
    <property type="project" value="UniProtKB-SubCell"/>
</dbReference>
<dbReference type="InterPro" id="IPR002067">
    <property type="entry name" value="MCP"/>
</dbReference>
<dbReference type="PROSITE" id="PS00018">
    <property type="entry name" value="EF_HAND_1"/>
    <property type="match status" value="2"/>
</dbReference>
<keyword evidence="10" id="KW-0496">Mitochondrion</keyword>
<protein>
    <recommendedName>
        <fullName evidence="14">EF-hand domain-containing protein</fullName>
    </recommendedName>
</protein>
<gene>
    <name evidence="15" type="ORF">GDO54_005986</name>
</gene>
<evidence type="ECO:0000259" key="14">
    <source>
        <dbReference type="PROSITE" id="PS50222"/>
    </source>
</evidence>
<evidence type="ECO:0000256" key="12">
    <source>
        <dbReference type="PROSITE-ProRule" id="PRU00282"/>
    </source>
</evidence>
<feature type="repeat" description="Solcar" evidence="12">
    <location>
        <begin position="273"/>
        <end position="358"/>
    </location>
</feature>
<reference evidence="15" key="1">
    <citation type="thesis" date="2020" institute="ProQuest LLC" country="789 East Eisenhower Parkway, Ann Arbor, MI, USA">
        <title>Comparative Genomics and Chromosome Evolution.</title>
        <authorList>
            <person name="Mudd A.B."/>
        </authorList>
    </citation>
    <scope>NUCLEOTIDE SEQUENCE</scope>
    <source>
        <strain evidence="15">1538</strain>
        <tissue evidence="15">Blood</tissue>
    </source>
</reference>
<dbReference type="Gene3D" id="1.10.238.10">
    <property type="entry name" value="EF-hand"/>
    <property type="match status" value="2"/>
</dbReference>
<dbReference type="Pfam" id="PF00153">
    <property type="entry name" value="Mito_carr"/>
    <property type="match status" value="3"/>
</dbReference>
<dbReference type="InterPro" id="IPR018247">
    <property type="entry name" value="EF_Hand_1_Ca_BS"/>
</dbReference>
<keyword evidence="11 12" id="KW-0472">Membrane</keyword>
<dbReference type="FunFam" id="1.50.40.10:FF:000003">
    <property type="entry name" value="Putative calcium-binding mitochondrial carrier protein scamc-2"/>
    <property type="match status" value="1"/>
</dbReference>
<evidence type="ECO:0000256" key="6">
    <source>
        <dbReference type="ARBA" id="ARBA00022737"/>
    </source>
</evidence>
<name>A0AAV3AQ11_PYXAD</name>
<evidence type="ECO:0000256" key="2">
    <source>
        <dbReference type="ARBA" id="ARBA00006375"/>
    </source>
</evidence>
<evidence type="ECO:0000256" key="4">
    <source>
        <dbReference type="ARBA" id="ARBA00022692"/>
    </source>
</evidence>
<dbReference type="Pfam" id="PF13499">
    <property type="entry name" value="EF-hand_7"/>
    <property type="match status" value="2"/>
</dbReference>
<evidence type="ECO:0000256" key="13">
    <source>
        <dbReference type="RuleBase" id="RU000488"/>
    </source>
</evidence>
<keyword evidence="5" id="KW-0479">Metal-binding</keyword>
<dbReference type="AlphaFoldDB" id="A0AAV3AQ11"/>
<dbReference type="PRINTS" id="PR00928">
    <property type="entry name" value="GRAVESDC"/>
</dbReference>
<feature type="domain" description="EF-hand" evidence="14">
    <location>
        <begin position="73"/>
        <end position="108"/>
    </location>
</feature>
<evidence type="ECO:0000256" key="9">
    <source>
        <dbReference type="ARBA" id="ARBA00022989"/>
    </source>
</evidence>
<dbReference type="InterPro" id="IPR002048">
    <property type="entry name" value="EF_hand_dom"/>
</dbReference>
<evidence type="ECO:0000313" key="16">
    <source>
        <dbReference type="Proteomes" id="UP001181693"/>
    </source>
</evidence>
<dbReference type="PANTHER" id="PTHR24089">
    <property type="entry name" value="SOLUTE CARRIER FAMILY 25"/>
    <property type="match status" value="1"/>
</dbReference>
<dbReference type="InterPro" id="IPR002167">
    <property type="entry name" value="GDC-like"/>
</dbReference>
<dbReference type="Proteomes" id="UP001181693">
    <property type="component" value="Unassembled WGS sequence"/>
</dbReference>
<dbReference type="FunFam" id="1.10.238.10:FF:000028">
    <property type="entry name" value="Putative calcium-binding mitochondrial carrier protein scamc-2"/>
    <property type="match status" value="1"/>
</dbReference>
<dbReference type="InterPro" id="IPR011992">
    <property type="entry name" value="EF-hand-dom_pair"/>
</dbReference>
<dbReference type="SUPFAM" id="SSF47473">
    <property type="entry name" value="EF-hand"/>
    <property type="match status" value="1"/>
</dbReference>
<evidence type="ECO:0000256" key="7">
    <source>
        <dbReference type="ARBA" id="ARBA00022792"/>
    </source>
</evidence>
<dbReference type="GO" id="GO:0005509">
    <property type="term" value="F:calcium ion binding"/>
    <property type="evidence" value="ECO:0007669"/>
    <property type="project" value="InterPro"/>
</dbReference>
<sequence length="465" mass="51968">MEGDIETEQRYAKLFNQLDSNKDGHVDINELREGLEAMGKRSCHNAEQEILRAGDTDQDGQLSFEEFTRYLADREKRLLIMFNSLDRNNDGRIDVSEIQQCFQNLGVHITLDQAHKILLSMDCDGTLTIDWLEWRDHFLLNPLHNMEDVVTYWKHSSILDIGESLAVPDEFSKKEINSGMWWKQLLAGGVAGAVSRTGTAPLDRLKVLMQVHGSKSHSLSMLKGLKAMIEEGGVRSLWRGNGINVLKIAPESAIKFMAYEQIKKVIRGQQETLRVQERFIAGSLAGAIAQTVIYPMEVLKTRLALRRTGQFSGMSDCARHILRTEGVKAFSKGYLPNLLGIVPYAGIDLAVYETLKNTWLQRYRAGTSAHPGVLVLLACGTISSTCGQIASYPLALVRTRMQAQATVQGAPQLSMLALFRYIVAQEGFLGLYRGIAPNFMKVIPAVSISYVVYENMKRLLGVTSR</sequence>
<comment type="caution">
    <text evidence="15">The sequence shown here is derived from an EMBL/GenBank/DDBJ whole genome shotgun (WGS) entry which is preliminary data.</text>
</comment>
<dbReference type="EMBL" id="DYDO01000002">
    <property type="protein sequence ID" value="DBA29935.1"/>
    <property type="molecule type" value="Genomic_DNA"/>
</dbReference>
<dbReference type="Gene3D" id="1.50.40.10">
    <property type="entry name" value="Mitochondrial carrier domain"/>
    <property type="match status" value="1"/>
</dbReference>
<keyword evidence="16" id="KW-1185">Reference proteome</keyword>
<dbReference type="InterPro" id="IPR018108">
    <property type="entry name" value="MCP_transmembrane"/>
</dbReference>
<dbReference type="SMART" id="SM00054">
    <property type="entry name" value="EFh"/>
    <property type="match status" value="3"/>
</dbReference>
<keyword evidence="7" id="KW-0999">Mitochondrion inner membrane</keyword>
<evidence type="ECO:0000256" key="8">
    <source>
        <dbReference type="ARBA" id="ARBA00022837"/>
    </source>
</evidence>
<keyword evidence="8" id="KW-0106">Calcium</keyword>
<evidence type="ECO:0000313" key="15">
    <source>
        <dbReference type="EMBL" id="DBA29935.1"/>
    </source>
</evidence>
<proteinExistence type="inferred from homology"/>
<accession>A0AAV3AQ11</accession>
<evidence type="ECO:0000256" key="5">
    <source>
        <dbReference type="ARBA" id="ARBA00022723"/>
    </source>
</evidence>
<dbReference type="PRINTS" id="PR00926">
    <property type="entry name" value="MITOCARRIER"/>
</dbReference>
<keyword evidence="6" id="KW-0677">Repeat</keyword>
<feature type="domain" description="EF-hand" evidence="14">
    <location>
        <begin position="6"/>
        <end position="41"/>
    </location>
</feature>
<keyword evidence="4 12" id="KW-0812">Transmembrane</keyword>
<evidence type="ECO:0000256" key="1">
    <source>
        <dbReference type="ARBA" id="ARBA00004448"/>
    </source>
</evidence>
<dbReference type="InterPro" id="IPR023395">
    <property type="entry name" value="MCP_dom_sf"/>
</dbReference>
<keyword evidence="9" id="KW-1133">Transmembrane helix</keyword>
<comment type="subcellular location">
    <subcellularLocation>
        <location evidence="1">Mitochondrion inner membrane</location>
        <topology evidence="1">Multi-pass membrane protein</topology>
    </subcellularLocation>
</comment>
<feature type="repeat" description="Solcar" evidence="12">
    <location>
        <begin position="371"/>
        <end position="459"/>
    </location>
</feature>
<feature type="repeat" description="Solcar" evidence="12">
    <location>
        <begin position="179"/>
        <end position="265"/>
    </location>
</feature>
<dbReference type="SUPFAM" id="SSF103506">
    <property type="entry name" value="Mitochondrial carrier"/>
    <property type="match status" value="1"/>
</dbReference>
<evidence type="ECO:0000256" key="11">
    <source>
        <dbReference type="ARBA" id="ARBA00023136"/>
    </source>
</evidence>
<evidence type="ECO:0000256" key="10">
    <source>
        <dbReference type="ARBA" id="ARBA00023128"/>
    </source>
</evidence>
<dbReference type="PROSITE" id="PS50920">
    <property type="entry name" value="SOLCAR"/>
    <property type="match status" value="3"/>
</dbReference>
<keyword evidence="3 13" id="KW-0813">Transport</keyword>
<organism evidence="15 16">
    <name type="scientific">Pyxicephalus adspersus</name>
    <name type="common">African bullfrog</name>
    <dbReference type="NCBI Taxonomy" id="30357"/>
    <lineage>
        <taxon>Eukaryota</taxon>
        <taxon>Metazoa</taxon>
        <taxon>Chordata</taxon>
        <taxon>Craniata</taxon>
        <taxon>Vertebrata</taxon>
        <taxon>Euteleostomi</taxon>
        <taxon>Amphibia</taxon>
        <taxon>Batrachia</taxon>
        <taxon>Anura</taxon>
        <taxon>Neobatrachia</taxon>
        <taxon>Ranoidea</taxon>
        <taxon>Pyxicephalidae</taxon>
        <taxon>Pyxicephalinae</taxon>
        <taxon>Pyxicephalus</taxon>
    </lineage>
</organism>